<keyword evidence="3" id="KW-0812">Transmembrane</keyword>
<dbReference type="SUPFAM" id="SSF64268">
    <property type="entry name" value="PX domain"/>
    <property type="match status" value="1"/>
</dbReference>
<evidence type="ECO:0000259" key="5">
    <source>
        <dbReference type="PROSITE" id="PS50195"/>
    </source>
</evidence>
<dbReference type="SMART" id="SM00313">
    <property type="entry name" value="PXA"/>
    <property type="match status" value="1"/>
</dbReference>
<dbReference type="EMBL" id="JAPTSV010000008">
    <property type="protein sequence ID" value="KAJ1524924.1"/>
    <property type="molecule type" value="Genomic_DNA"/>
</dbReference>
<name>A0AAV7XJY0_9NEOP</name>
<evidence type="ECO:0000313" key="8">
    <source>
        <dbReference type="Proteomes" id="UP001075354"/>
    </source>
</evidence>
<dbReference type="SMART" id="SM00312">
    <property type="entry name" value="PX"/>
    <property type="match status" value="1"/>
</dbReference>
<evidence type="ECO:0000313" key="7">
    <source>
        <dbReference type="EMBL" id="KAJ1524924.1"/>
    </source>
</evidence>
<dbReference type="PROSITE" id="PS50132">
    <property type="entry name" value="RGS"/>
    <property type="match status" value="1"/>
</dbReference>
<feature type="transmembrane region" description="Helical" evidence="3">
    <location>
        <begin position="12"/>
        <end position="45"/>
    </location>
</feature>
<sequence length="1064" mass="121323">MNFKFWGCFGLGLCLLLSLFGLFWLVSICILILVFCLGGFTVLHWKHGPTVEIFFQVRGCGGLTESSKPGLQKVVQRLQPTPTYKLDKRLTGSPLIDENLQEILGYIIRDEIEPWYDKVSSHPEFPHQVRSTAQEVIINLSNRIKEVDWIQYLTTKLVDDAASHLRLYRQARIRVKRSSAPASYHPSHSRQASGSKLDTKSGGKQDTSPLHSSAVHLLQTGSTKHQTPTPSPGPTSSASNFKGVAPGSPSIPVDLETAFFDLEVTMEDNLLCRDLVCNERDEEKQYLRDLAEIVLFLLLPENDFHCTPLRLLVRELFVEVIVLPLLDLFSDPDYINQTIIWLCRDMPMTSEVFLTVLRVTDNLDELHATKELLSKEIAQVRSRDSGREDDTWVKQQLSSLLYVLKVIDSRLARLQEGAETDSVGLPANVDWNKLLAPGANKLFLLPLDVVLKNNIALSYFIDYMSSIGAQAYLFFYLNVEGWRVSAEHQVSDMEMQKINAPPNNFCTESNNSITLDNMKEAAYSIYEQYLSEKASPRLVLDETVVKHFLFRYRTETVNETWFDEIQNNVLEKLQNEDKFLPGFRRSIGYVKLLAELDLLKESWSRSDDDDLDYPVSADEMSLSDNISLNSLDAIDATQVCGSVVEDSQLAAELSHFNLKQGAQQSQTSALVDQKKSTGSFTLTAQIIETGLFNDHGKMYGIYAVFVCKTYESGHQEKWHIYRRYSDFYDLHQKIKEKYLDLAKLTFPGKKTFHNMDRAVLEKRMKMLNSYLQIIVQPGVVSSHIGLMQLLLSFFEPGEYDKGVTGGQISRTIDTLVNPLKTSVRTVGQAVRSMPDNLLSTVDGVMDGLSRVFQTKSNTSKVDEESMKVGASLDQETDDNIPLRIMLLLMDEVFDLKSRNQWLRRRIVTLLRQIIRTMFGDIVNRKIVDYVALMTSPEQVADYLCAFKNAFWPNGMKAEPRQARDEATRMRTRVAAKVALLCSLSDEFKHVIGNETMRRGLLRVFEMFQRPTLNRRLLYVLLEGFLVTLFPQHNLDSTFRKLHSRSSRVRDDFKTSQRSKQDLLR</sequence>
<dbReference type="PROSITE" id="PS50195">
    <property type="entry name" value="PX"/>
    <property type="match status" value="1"/>
</dbReference>
<dbReference type="SUPFAM" id="SSF48097">
    <property type="entry name" value="Regulator of G-protein signaling, RGS"/>
    <property type="match status" value="1"/>
</dbReference>
<feature type="domain" description="PXA" evidence="6">
    <location>
        <begin position="93"/>
        <end position="347"/>
    </location>
</feature>
<dbReference type="InterPro" id="IPR036871">
    <property type="entry name" value="PX_dom_sf"/>
</dbReference>
<dbReference type="Gene3D" id="3.30.1520.10">
    <property type="entry name" value="Phox-like domain"/>
    <property type="match status" value="1"/>
</dbReference>
<protein>
    <recommendedName>
        <fullName evidence="9">Sorting nexin-13</fullName>
    </recommendedName>
</protein>
<dbReference type="GO" id="GO:0005769">
    <property type="term" value="C:early endosome"/>
    <property type="evidence" value="ECO:0007669"/>
    <property type="project" value="TreeGrafter"/>
</dbReference>
<dbReference type="Pfam" id="PF02194">
    <property type="entry name" value="PXA"/>
    <property type="match status" value="1"/>
</dbReference>
<accession>A0AAV7XJY0</accession>
<feature type="domain" description="RGS" evidence="4">
    <location>
        <begin position="446"/>
        <end position="576"/>
    </location>
</feature>
<keyword evidence="3" id="KW-0472">Membrane</keyword>
<keyword evidence="8" id="KW-1185">Reference proteome</keyword>
<evidence type="ECO:0000259" key="4">
    <source>
        <dbReference type="PROSITE" id="PS50132"/>
    </source>
</evidence>
<dbReference type="InterPro" id="IPR036305">
    <property type="entry name" value="RGS_sf"/>
</dbReference>
<comment type="caution">
    <text evidence="7">The sequence shown here is derived from an EMBL/GenBank/DDBJ whole genome shotgun (WGS) entry which is preliminary data.</text>
</comment>
<dbReference type="InterPro" id="IPR003114">
    <property type="entry name" value="Phox_assoc"/>
</dbReference>
<dbReference type="Pfam" id="PF08628">
    <property type="entry name" value="Nexin_C"/>
    <property type="match status" value="1"/>
</dbReference>
<evidence type="ECO:0000259" key="6">
    <source>
        <dbReference type="PROSITE" id="PS51207"/>
    </source>
</evidence>
<reference evidence="7" key="1">
    <citation type="submission" date="2022-12" db="EMBL/GenBank/DDBJ databases">
        <title>Chromosome-level genome assembly of the bean flower thrips Megalurothrips usitatus.</title>
        <authorList>
            <person name="Ma L."/>
            <person name="Liu Q."/>
            <person name="Li H."/>
            <person name="Cai W."/>
        </authorList>
    </citation>
    <scope>NUCLEOTIDE SEQUENCE</scope>
    <source>
        <strain evidence="7">Cailab_2022a</strain>
    </source>
</reference>
<feature type="region of interest" description="Disordered" evidence="2">
    <location>
        <begin position="178"/>
        <end position="243"/>
    </location>
</feature>
<comment type="similarity">
    <text evidence="1">Belongs to the sorting nexin family.</text>
</comment>
<feature type="compositionally biased region" description="Low complexity" evidence="2">
    <location>
        <begin position="178"/>
        <end position="190"/>
    </location>
</feature>
<dbReference type="InterPro" id="IPR037437">
    <property type="entry name" value="SNX13_PX"/>
</dbReference>
<dbReference type="InterPro" id="IPR016137">
    <property type="entry name" value="RGS"/>
</dbReference>
<dbReference type="SMART" id="SM00315">
    <property type="entry name" value="RGS"/>
    <property type="match status" value="1"/>
</dbReference>
<dbReference type="PANTHER" id="PTHR22775:SF3">
    <property type="entry name" value="SORTING NEXIN-13"/>
    <property type="match status" value="1"/>
</dbReference>
<dbReference type="AlphaFoldDB" id="A0AAV7XJY0"/>
<dbReference type="GO" id="GO:0035091">
    <property type="term" value="F:phosphatidylinositol binding"/>
    <property type="evidence" value="ECO:0007669"/>
    <property type="project" value="InterPro"/>
</dbReference>
<evidence type="ECO:0008006" key="9">
    <source>
        <dbReference type="Google" id="ProtNLM"/>
    </source>
</evidence>
<dbReference type="InterPro" id="IPR044926">
    <property type="entry name" value="RGS_subdomain_2"/>
</dbReference>
<dbReference type="PROSITE" id="PS51207">
    <property type="entry name" value="PXA"/>
    <property type="match status" value="1"/>
</dbReference>
<evidence type="ECO:0000256" key="3">
    <source>
        <dbReference type="SAM" id="Phobius"/>
    </source>
</evidence>
<dbReference type="Pfam" id="PF00615">
    <property type="entry name" value="RGS"/>
    <property type="match status" value="1"/>
</dbReference>
<dbReference type="InterPro" id="IPR013937">
    <property type="entry name" value="Sorting_nexin_C"/>
</dbReference>
<keyword evidence="3" id="KW-1133">Transmembrane helix</keyword>
<proteinExistence type="inferred from homology"/>
<feature type="domain" description="PX" evidence="5">
    <location>
        <begin position="680"/>
        <end position="801"/>
    </location>
</feature>
<dbReference type="InterPro" id="IPR001683">
    <property type="entry name" value="PX_dom"/>
</dbReference>
<dbReference type="Proteomes" id="UP001075354">
    <property type="component" value="Chromosome 8"/>
</dbReference>
<gene>
    <name evidence="7" type="ORF">ONE63_009782</name>
</gene>
<dbReference type="PANTHER" id="PTHR22775">
    <property type="entry name" value="SORTING NEXIN"/>
    <property type="match status" value="1"/>
</dbReference>
<organism evidence="7 8">
    <name type="scientific">Megalurothrips usitatus</name>
    <name type="common">bean blossom thrips</name>
    <dbReference type="NCBI Taxonomy" id="439358"/>
    <lineage>
        <taxon>Eukaryota</taxon>
        <taxon>Metazoa</taxon>
        <taxon>Ecdysozoa</taxon>
        <taxon>Arthropoda</taxon>
        <taxon>Hexapoda</taxon>
        <taxon>Insecta</taxon>
        <taxon>Pterygota</taxon>
        <taxon>Neoptera</taxon>
        <taxon>Paraneoptera</taxon>
        <taxon>Thysanoptera</taxon>
        <taxon>Terebrantia</taxon>
        <taxon>Thripoidea</taxon>
        <taxon>Thripidae</taxon>
        <taxon>Megalurothrips</taxon>
    </lineage>
</organism>
<dbReference type="CDD" id="cd06873">
    <property type="entry name" value="PX_SNX13"/>
    <property type="match status" value="1"/>
</dbReference>
<dbReference type="Gene3D" id="1.10.167.10">
    <property type="entry name" value="Regulator of G-protein Signalling 4, domain 2"/>
    <property type="match status" value="1"/>
</dbReference>
<evidence type="ECO:0000256" key="2">
    <source>
        <dbReference type="SAM" id="MobiDB-lite"/>
    </source>
</evidence>
<evidence type="ECO:0000256" key="1">
    <source>
        <dbReference type="ARBA" id="ARBA00010883"/>
    </source>
</evidence>
<dbReference type="Pfam" id="PF00787">
    <property type="entry name" value="PX"/>
    <property type="match status" value="1"/>
</dbReference>